<evidence type="ECO:0000313" key="3">
    <source>
        <dbReference type="Proteomes" id="UP000012488"/>
    </source>
</evidence>
<dbReference type="KEGG" id="mmes:MMSR116_08350"/>
<dbReference type="PANTHER" id="PTHR42879">
    <property type="entry name" value="3-OXOACYL-(ACYL-CARRIER-PROTEIN) REDUCTASE"/>
    <property type="match status" value="1"/>
</dbReference>
<dbReference type="InterPro" id="IPR050259">
    <property type="entry name" value="SDR"/>
</dbReference>
<dbReference type="PANTHER" id="PTHR42879:SF2">
    <property type="entry name" value="3-OXOACYL-[ACYL-CARRIER-PROTEIN] REDUCTASE FABG"/>
    <property type="match status" value="1"/>
</dbReference>
<proteinExistence type="inferred from homology"/>
<reference evidence="2 3" key="1">
    <citation type="journal article" date="2012" name="Genet. Mol. Biol.">
        <title>Analysis of 16S rRNA and mxaF genes revealing insights into Methylobacterium niche-specific plant association.</title>
        <authorList>
            <person name="Dourado M.N."/>
            <person name="Andreote F.D."/>
            <person name="Dini-Andreote F."/>
            <person name="Conti R."/>
            <person name="Araujo J.M."/>
            <person name="Araujo W.L."/>
        </authorList>
    </citation>
    <scope>NUCLEOTIDE SEQUENCE [LARGE SCALE GENOMIC DNA]</scope>
    <source>
        <strain evidence="2 3">SR1.6/6</strain>
    </source>
</reference>
<dbReference type="Proteomes" id="UP000012488">
    <property type="component" value="Chromosome"/>
</dbReference>
<sequence>MKIDLGGRTAVVTGSTAGIGRATAEGLARAGASVIVNGRTQARVDEAMRGIRAAVPGATVSGIAADLSTAEGASAFIAEAPDAAILVNNVGTAYLREYRGIRDIAAIPDADWLGLFHLNVMSGVRMSRHYLPRMVDKGWGRVVFVSSESGVNTPKEMLDYGMTKTAQLAVSRGLAEAVAGTGVTVNAVLPGPTRSEILGEFMAKQAEADGITVEDAEQRFLKVLRPTSLIRRFATAEEVANMIVYACSEQASATSGAALRVDGGVVRFVA</sequence>
<dbReference type="PRINTS" id="PR00081">
    <property type="entry name" value="GDHRDH"/>
</dbReference>
<dbReference type="Gene3D" id="3.40.50.720">
    <property type="entry name" value="NAD(P)-binding Rossmann-like Domain"/>
    <property type="match status" value="1"/>
</dbReference>
<gene>
    <name evidence="2" type="ORF">MMSR116_08350</name>
</gene>
<organism evidence="2 3">
    <name type="scientific">Methylobacterium mesophilicum SR1.6/6</name>
    <dbReference type="NCBI Taxonomy" id="908290"/>
    <lineage>
        <taxon>Bacteria</taxon>
        <taxon>Pseudomonadati</taxon>
        <taxon>Pseudomonadota</taxon>
        <taxon>Alphaproteobacteria</taxon>
        <taxon>Hyphomicrobiales</taxon>
        <taxon>Methylobacteriaceae</taxon>
        <taxon>Methylobacterium</taxon>
    </lineage>
</organism>
<dbReference type="Pfam" id="PF00106">
    <property type="entry name" value="adh_short"/>
    <property type="match status" value="1"/>
</dbReference>
<dbReference type="OrthoDB" id="9793325at2"/>
<evidence type="ECO:0000256" key="1">
    <source>
        <dbReference type="ARBA" id="ARBA00006484"/>
    </source>
</evidence>
<evidence type="ECO:0000313" key="2">
    <source>
        <dbReference type="EMBL" id="QGY01888.1"/>
    </source>
</evidence>
<dbReference type="CDD" id="cd05233">
    <property type="entry name" value="SDR_c"/>
    <property type="match status" value="1"/>
</dbReference>
<dbReference type="InterPro" id="IPR002347">
    <property type="entry name" value="SDR_fam"/>
</dbReference>
<dbReference type="EMBL" id="CP043538">
    <property type="protein sequence ID" value="QGY01888.1"/>
    <property type="molecule type" value="Genomic_DNA"/>
</dbReference>
<accession>A0A6B9FLT3</accession>
<dbReference type="InterPro" id="IPR036291">
    <property type="entry name" value="NAD(P)-bd_dom_sf"/>
</dbReference>
<dbReference type="AlphaFoldDB" id="A0A6B9FLT3"/>
<comment type="similarity">
    <text evidence="1">Belongs to the short-chain dehydrogenases/reductases (SDR) family.</text>
</comment>
<protein>
    <submittedName>
        <fullName evidence="2">SDR family oxidoreductase</fullName>
    </submittedName>
</protein>
<dbReference type="SUPFAM" id="SSF51735">
    <property type="entry name" value="NAD(P)-binding Rossmann-fold domains"/>
    <property type="match status" value="1"/>
</dbReference>
<reference evidence="2 3" key="2">
    <citation type="journal article" date="2013" name="Genome Announc.">
        <title>Draft Genome Sequence of Methylobacterium mesophilicum Strain SR1.6/6, Isolated from Citrus sinensis.</title>
        <authorList>
            <person name="Marinho Almeida D."/>
            <person name="Dini-Andreote F."/>
            <person name="Camargo Neves A.A."/>
            <person name="Juca Ramos R.T."/>
            <person name="Andreote F.D."/>
            <person name="Carneiro A.R."/>
            <person name="Oliveira de Souza Lima A."/>
            <person name="Caracciolo Gomes de Sa P.H."/>
            <person name="Ribeiro Barbosa M.S."/>
            <person name="Araujo W.L."/>
            <person name="Silva A."/>
        </authorList>
    </citation>
    <scope>NUCLEOTIDE SEQUENCE [LARGE SCALE GENOMIC DNA]</scope>
    <source>
        <strain evidence="2 3">SR1.6/6</strain>
    </source>
</reference>
<name>A0A6B9FLT3_9HYPH</name>
<dbReference type="RefSeq" id="WP_010685658.1">
    <property type="nucleotide sequence ID" value="NZ_CP043538.1"/>
</dbReference>